<keyword evidence="9" id="KW-1185">Reference proteome</keyword>
<keyword evidence="6" id="KW-0812">Transmembrane</keyword>
<dbReference type="SUPFAM" id="SSF54427">
    <property type="entry name" value="NTF2-like"/>
    <property type="match status" value="1"/>
</dbReference>
<sequence>MQYLDFGTIFFLITAVVIIYQLRSVLGRRTGNERQPFDPYTEGRLENQPAQDDNVVALPRRKKKGDGDEADEFYAPVDVVAEKGTPLNKSLREIRDADPNFDPKGFVEGAKLAYEMIVTAYAEGDRKALRNLLSRDVFEGFDRAIAAREKAGESMRSSFVGISRAEIINADLRGSDAMVTLRIVSEMISATMDANGEVVDGDPESVTEGTDIWTFSRDLRSRDPNWKLVATEEE</sequence>
<dbReference type="InterPro" id="IPR039544">
    <property type="entry name" value="Tim44-like"/>
</dbReference>
<evidence type="ECO:0000259" key="7">
    <source>
        <dbReference type="SMART" id="SM00978"/>
    </source>
</evidence>
<organism evidence="8 9">
    <name type="scientific">Zhengella mangrovi</name>
    <dbReference type="NCBI Taxonomy" id="1982044"/>
    <lineage>
        <taxon>Bacteria</taxon>
        <taxon>Pseudomonadati</taxon>
        <taxon>Pseudomonadota</taxon>
        <taxon>Alphaproteobacteria</taxon>
        <taxon>Hyphomicrobiales</taxon>
        <taxon>Notoacmeibacteraceae</taxon>
        <taxon>Zhengella</taxon>
    </lineage>
</organism>
<dbReference type="Gene3D" id="3.10.450.240">
    <property type="match status" value="1"/>
</dbReference>
<feature type="transmembrane region" description="Helical" evidence="6">
    <location>
        <begin position="6"/>
        <end position="26"/>
    </location>
</feature>
<dbReference type="Pfam" id="PF04280">
    <property type="entry name" value="Tim44"/>
    <property type="match status" value="1"/>
</dbReference>
<evidence type="ECO:0000256" key="3">
    <source>
        <dbReference type="ARBA" id="ARBA00022946"/>
    </source>
</evidence>
<dbReference type="InterPro" id="IPR007379">
    <property type="entry name" value="Tim44-like_dom"/>
</dbReference>
<dbReference type="PIRSF" id="PIRSF031890">
    <property type="entry name" value="UCP031890_transporter_Tim44"/>
    <property type="match status" value="1"/>
</dbReference>
<comment type="similarity">
    <text evidence="2">Belongs to the Tim44 family.</text>
</comment>
<comment type="caution">
    <text evidence="8">The sequence shown here is derived from an EMBL/GenBank/DDBJ whole genome shotgun (WGS) entry which is preliminary data.</text>
</comment>
<evidence type="ECO:0000313" key="8">
    <source>
        <dbReference type="EMBL" id="PHP68622.1"/>
    </source>
</evidence>
<dbReference type="GO" id="GO:0051087">
    <property type="term" value="F:protein-folding chaperone binding"/>
    <property type="evidence" value="ECO:0007669"/>
    <property type="project" value="TreeGrafter"/>
</dbReference>
<dbReference type="Proteomes" id="UP000221168">
    <property type="component" value="Unassembled WGS sequence"/>
</dbReference>
<evidence type="ECO:0000256" key="4">
    <source>
        <dbReference type="ARBA" id="ARBA00023136"/>
    </source>
</evidence>
<gene>
    <name evidence="8" type="ORF">CSC94_01045</name>
</gene>
<keyword evidence="4 6" id="KW-0472">Membrane</keyword>
<evidence type="ECO:0000256" key="5">
    <source>
        <dbReference type="SAM" id="MobiDB-lite"/>
    </source>
</evidence>
<dbReference type="InterPro" id="IPR032710">
    <property type="entry name" value="NTF2-like_dom_sf"/>
</dbReference>
<protein>
    <submittedName>
        <fullName evidence="8">Calcium-binding protein</fullName>
    </submittedName>
</protein>
<dbReference type="InterPro" id="IPR016985">
    <property type="entry name" value="UCP031890_Tim44-rel"/>
</dbReference>
<accession>A0A2G1QT07</accession>
<dbReference type="RefSeq" id="WP_099302868.1">
    <property type="nucleotide sequence ID" value="NZ_PDVP01000001.1"/>
</dbReference>
<dbReference type="AlphaFoldDB" id="A0A2G1QT07"/>
<keyword evidence="3" id="KW-0809">Transit peptide</keyword>
<evidence type="ECO:0000256" key="6">
    <source>
        <dbReference type="SAM" id="Phobius"/>
    </source>
</evidence>
<dbReference type="OrthoDB" id="9798618at2"/>
<dbReference type="PANTHER" id="PTHR10721">
    <property type="entry name" value="MITOCHONDRIAL IMPORT INNER MEMBRANE TRANSLOCASE SUBUNIT TIM44"/>
    <property type="match status" value="1"/>
</dbReference>
<dbReference type="NCBIfam" id="NF033779">
    <property type="entry name" value="Tim44_TimA_adap"/>
    <property type="match status" value="1"/>
</dbReference>
<dbReference type="GO" id="GO:0030150">
    <property type="term" value="P:protein import into mitochondrial matrix"/>
    <property type="evidence" value="ECO:0007669"/>
    <property type="project" value="TreeGrafter"/>
</dbReference>
<reference evidence="8 9" key="1">
    <citation type="submission" date="2017-10" db="EMBL/GenBank/DDBJ databases">
        <title>Sedimentibacterium mangrovi gen. nov., sp. nov., a novel member of family Phyllobacteriacea isolated from mangrove sediment.</title>
        <authorList>
            <person name="Liao H."/>
            <person name="Tian Y."/>
        </authorList>
    </citation>
    <scope>NUCLEOTIDE SEQUENCE [LARGE SCALE GENOMIC DNA]</scope>
    <source>
        <strain evidence="8 9">X9-2-2</strain>
    </source>
</reference>
<feature type="domain" description="Tim44-like" evidence="7">
    <location>
        <begin position="87"/>
        <end position="233"/>
    </location>
</feature>
<keyword evidence="6" id="KW-1133">Transmembrane helix</keyword>
<evidence type="ECO:0000256" key="2">
    <source>
        <dbReference type="ARBA" id="ARBA00009597"/>
    </source>
</evidence>
<name>A0A2G1QT07_9HYPH</name>
<evidence type="ECO:0000313" key="9">
    <source>
        <dbReference type="Proteomes" id="UP000221168"/>
    </source>
</evidence>
<feature type="compositionally biased region" description="Basic and acidic residues" evidence="5">
    <location>
        <begin position="31"/>
        <end position="45"/>
    </location>
</feature>
<dbReference type="PANTHER" id="PTHR10721:SF1">
    <property type="entry name" value="MITOCHONDRIAL IMPORT INNER MEMBRANE TRANSLOCASE SUBUNIT TIM44"/>
    <property type="match status" value="1"/>
</dbReference>
<dbReference type="GO" id="GO:0016020">
    <property type="term" value="C:membrane"/>
    <property type="evidence" value="ECO:0007669"/>
    <property type="project" value="UniProtKB-SubCell"/>
</dbReference>
<evidence type="ECO:0000256" key="1">
    <source>
        <dbReference type="ARBA" id="ARBA00004370"/>
    </source>
</evidence>
<proteinExistence type="inferred from homology"/>
<dbReference type="SMART" id="SM00978">
    <property type="entry name" value="Tim44"/>
    <property type="match status" value="1"/>
</dbReference>
<feature type="region of interest" description="Disordered" evidence="5">
    <location>
        <begin position="31"/>
        <end position="69"/>
    </location>
</feature>
<dbReference type="EMBL" id="PDVP01000001">
    <property type="protein sequence ID" value="PHP68622.1"/>
    <property type="molecule type" value="Genomic_DNA"/>
</dbReference>
<comment type="subcellular location">
    <subcellularLocation>
        <location evidence="1">Membrane</location>
    </subcellularLocation>
</comment>